<dbReference type="InterPro" id="IPR019468">
    <property type="entry name" value="AdenyloSucc_lyase_C"/>
</dbReference>
<dbReference type="RefSeq" id="WP_055945934.1">
    <property type="nucleotide sequence ID" value="NZ_DBGDCA010000068.1"/>
</dbReference>
<comment type="catalytic activity">
    <reaction evidence="4">
        <text>N(6)-(1,2-dicarboxyethyl)-AMP = fumarate + AMP</text>
        <dbReference type="Rhea" id="RHEA:16853"/>
        <dbReference type="ChEBI" id="CHEBI:29806"/>
        <dbReference type="ChEBI" id="CHEBI:57567"/>
        <dbReference type="ChEBI" id="CHEBI:456215"/>
        <dbReference type="EC" id="4.3.2.2"/>
    </reaction>
</comment>
<dbReference type="GO" id="GO:0070626">
    <property type="term" value="F:(S)-2-(5-amino-1-(5-phospho-D-ribosyl)imidazole-4-carboxamido) succinate lyase (fumarate-forming) activity"/>
    <property type="evidence" value="ECO:0007669"/>
    <property type="project" value="TreeGrafter"/>
</dbReference>
<gene>
    <name evidence="6" type="ORF">APZ18_13670</name>
</gene>
<dbReference type="PANTHER" id="PTHR43172:SF1">
    <property type="entry name" value="ADENYLOSUCCINATE LYASE"/>
    <property type="match status" value="1"/>
</dbReference>
<dbReference type="Gene3D" id="1.10.275.60">
    <property type="match status" value="1"/>
</dbReference>
<proteinExistence type="inferred from homology"/>
<dbReference type="GO" id="GO:0008652">
    <property type="term" value="P:amino acid biosynthetic process"/>
    <property type="evidence" value="ECO:0007669"/>
    <property type="project" value="UniProtKB-KW"/>
</dbReference>
<dbReference type="PROSITE" id="PS00163">
    <property type="entry name" value="FUMARATE_LYASES"/>
    <property type="match status" value="1"/>
</dbReference>
<dbReference type="Pfam" id="PF10397">
    <property type="entry name" value="ADSL_C"/>
    <property type="match status" value="1"/>
</dbReference>
<evidence type="ECO:0000256" key="2">
    <source>
        <dbReference type="ARBA" id="ARBA00023239"/>
    </source>
</evidence>
<reference evidence="6 7" key="1">
    <citation type="submission" date="2015-10" db="EMBL/GenBank/DDBJ databases">
        <title>Butyribacter intestini gen. nov., sp. nov., a butyric acid-producing bacterium of the family Lachnospiraceae isolated from the human faeces.</title>
        <authorList>
            <person name="Zou Y."/>
            <person name="Xue W."/>
            <person name="Luo G."/>
            <person name="Lv M."/>
        </authorList>
    </citation>
    <scope>NUCLEOTIDE SEQUENCE [LARGE SCALE GENOMIC DNA]</scope>
    <source>
        <strain evidence="6 7">TF01-11</strain>
    </source>
</reference>
<dbReference type="CDD" id="cd03302">
    <property type="entry name" value="Adenylsuccinate_lyase_2"/>
    <property type="match status" value="1"/>
</dbReference>
<dbReference type="InterPro" id="IPR004769">
    <property type="entry name" value="Pur_lyase"/>
</dbReference>
<dbReference type="Gene3D" id="1.10.40.30">
    <property type="entry name" value="Fumarase/aspartase (C-terminal domain)"/>
    <property type="match status" value="1"/>
</dbReference>
<comment type="pathway">
    <text evidence="4">Purine metabolism; IMP biosynthesis via de novo pathway; 5-amino-1-(5-phospho-D-ribosyl)imidazole-4-carboxamide from 5-amino-1-(5-phospho-D-ribosyl)imidazole-4-carboxylate: step 2/2.</text>
</comment>
<keyword evidence="2 4" id="KW-0456">Lyase</keyword>
<dbReference type="SUPFAM" id="SSF48557">
    <property type="entry name" value="L-aspartase-like"/>
    <property type="match status" value="1"/>
</dbReference>
<sequence>MSYDRYTSPLSERYASKEMQYIFSPDKKFKTWRRLWIALAEAENELGLKNEHGEPAVTKEQIDELKANADNINYDVAKQREKEVRHDVMSHVYAYGVQCPKAAGIIHLGATSCYVGDNTDVIVMTEGLKLVRKKLINVIDELSKFADKYKSQPTLAFTHFQPAQPTTVGKRATLWLQEFVMDLEDVEYVLSTMKLLGSKGTTGTQASFMELFDGDEEKVKKLDDIIAKKMGFEKCFPVSGQTYSRKLDTRVLNVLAGVAASAHKFSNDIRLLQHLKEIEEPFEKNQIGSSAMAYKRNPMRSERIASLSRYVMSDVTNTMFTSACQWFERTLDDSANKRISVPEGFLATDGILDLVLNVVDGLVVYDKVIEKRLMSELPFMATENIMMDSVKAGGNRQELHEEIRKLSMKAGENVKKYGKDNNLLELIADDDKFPVGIEELNATMDPAKYVGRSASQVTEFLENIVNPILDANKDILGVKAEINV</sequence>
<comment type="pathway">
    <text evidence="4">Purine metabolism; AMP biosynthesis via de novo pathway; AMP from IMP: step 2/2.</text>
</comment>
<dbReference type="Pfam" id="PF00206">
    <property type="entry name" value="Lyase_1"/>
    <property type="match status" value="1"/>
</dbReference>
<evidence type="ECO:0000313" key="6">
    <source>
        <dbReference type="EMBL" id="KQC84349.1"/>
    </source>
</evidence>
<dbReference type="Gene3D" id="1.20.200.10">
    <property type="entry name" value="Fumarase/aspartase (Central domain)"/>
    <property type="match status" value="1"/>
</dbReference>
<accession>A0AAW3JPC4</accession>
<evidence type="ECO:0000256" key="1">
    <source>
        <dbReference type="ARBA" id="ARBA00022605"/>
    </source>
</evidence>
<dbReference type="GO" id="GO:0004018">
    <property type="term" value="F:N6-(1,2-dicarboxyethyl)AMP AMP-lyase (fumarate-forming) activity"/>
    <property type="evidence" value="ECO:0007669"/>
    <property type="project" value="UniProtKB-UniRule"/>
</dbReference>
<comment type="similarity">
    <text evidence="4">Belongs to the lyase 1 family. Adenylosuccinate lyase subfamily.</text>
</comment>
<dbReference type="InterPro" id="IPR022761">
    <property type="entry name" value="Fumarate_lyase_N"/>
</dbReference>
<dbReference type="AlphaFoldDB" id="A0AAW3JPC4"/>
<dbReference type="SMART" id="SM00998">
    <property type="entry name" value="ADSL_C"/>
    <property type="match status" value="1"/>
</dbReference>
<dbReference type="InterPro" id="IPR008948">
    <property type="entry name" value="L-Aspartase-like"/>
</dbReference>
<dbReference type="GO" id="GO:0005829">
    <property type="term" value="C:cytosol"/>
    <property type="evidence" value="ECO:0007669"/>
    <property type="project" value="TreeGrafter"/>
</dbReference>
<comment type="caution">
    <text evidence="6">The sequence shown here is derived from an EMBL/GenBank/DDBJ whole genome shotgun (WGS) entry which is preliminary data.</text>
</comment>
<evidence type="ECO:0000259" key="5">
    <source>
        <dbReference type="SMART" id="SM00998"/>
    </source>
</evidence>
<dbReference type="InterPro" id="IPR020557">
    <property type="entry name" value="Fumarate_lyase_CS"/>
</dbReference>
<dbReference type="EMBL" id="LLKB01000006">
    <property type="protein sequence ID" value="KQC84349.1"/>
    <property type="molecule type" value="Genomic_DNA"/>
</dbReference>
<dbReference type="GO" id="GO:0044208">
    <property type="term" value="P:'de novo' AMP biosynthetic process"/>
    <property type="evidence" value="ECO:0007669"/>
    <property type="project" value="TreeGrafter"/>
</dbReference>
<evidence type="ECO:0000256" key="3">
    <source>
        <dbReference type="NCBIfam" id="TIGR00928"/>
    </source>
</evidence>
<protein>
    <recommendedName>
        <fullName evidence="3 4">Adenylosuccinate lyase</fullName>
        <shortName evidence="4">ASL</shortName>
        <ecNumber evidence="3 4">4.3.2.2</ecNumber>
    </recommendedName>
    <alternativeName>
        <fullName evidence="4">Adenylosuccinase</fullName>
    </alternativeName>
</protein>
<dbReference type="PRINTS" id="PR00149">
    <property type="entry name" value="FUMRATELYASE"/>
</dbReference>
<keyword evidence="7" id="KW-1185">Reference proteome</keyword>
<dbReference type="Proteomes" id="UP000050833">
    <property type="component" value="Unassembled WGS sequence"/>
</dbReference>
<organism evidence="6 7">
    <name type="scientific">Butyribacter intestini</name>
    <dbReference type="NCBI Taxonomy" id="1703332"/>
    <lineage>
        <taxon>Bacteria</taxon>
        <taxon>Bacillati</taxon>
        <taxon>Bacillota</taxon>
        <taxon>Clostridia</taxon>
        <taxon>Lachnospirales</taxon>
        <taxon>Lachnospiraceae</taxon>
        <taxon>Butyribacter</taxon>
    </lineage>
</organism>
<dbReference type="PANTHER" id="PTHR43172">
    <property type="entry name" value="ADENYLOSUCCINATE LYASE"/>
    <property type="match status" value="1"/>
</dbReference>
<comment type="catalytic activity">
    <reaction evidence="4">
        <text>(2S)-2-[5-amino-1-(5-phospho-beta-D-ribosyl)imidazole-4-carboxamido]succinate = 5-amino-1-(5-phospho-beta-D-ribosyl)imidazole-4-carboxamide + fumarate</text>
        <dbReference type="Rhea" id="RHEA:23920"/>
        <dbReference type="ChEBI" id="CHEBI:29806"/>
        <dbReference type="ChEBI" id="CHEBI:58443"/>
        <dbReference type="ChEBI" id="CHEBI:58475"/>
        <dbReference type="EC" id="4.3.2.2"/>
    </reaction>
</comment>
<dbReference type="NCBIfam" id="TIGR00928">
    <property type="entry name" value="purB"/>
    <property type="match status" value="1"/>
</dbReference>
<dbReference type="InterPro" id="IPR000362">
    <property type="entry name" value="Fumarate_lyase_fam"/>
</dbReference>
<name>A0AAW3JPC4_9FIRM</name>
<feature type="domain" description="Adenylosuccinate lyase C-terminal" evidence="5">
    <location>
        <begin position="377"/>
        <end position="461"/>
    </location>
</feature>
<evidence type="ECO:0000256" key="4">
    <source>
        <dbReference type="RuleBase" id="RU361172"/>
    </source>
</evidence>
<keyword evidence="1" id="KW-0028">Amino-acid biosynthesis</keyword>
<evidence type="ECO:0000313" key="7">
    <source>
        <dbReference type="Proteomes" id="UP000050833"/>
    </source>
</evidence>
<dbReference type="EC" id="4.3.2.2" evidence="3 4"/>
<keyword evidence="4" id="KW-0658">Purine biosynthesis</keyword>